<accession>A0A1X2GZM1</accession>
<dbReference type="AlphaFoldDB" id="A0A1X2GZM1"/>
<proteinExistence type="predicted"/>
<dbReference type="InParanoid" id="A0A1X2GZM1"/>
<gene>
    <name evidence="1" type="ORF">BCR43DRAFT_499789</name>
</gene>
<comment type="caution">
    <text evidence="1">The sequence shown here is derived from an EMBL/GenBank/DDBJ whole genome shotgun (WGS) entry which is preliminary data.</text>
</comment>
<keyword evidence="2" id="KW-1185">Reference proteome</keyword>
<reference evidence="1 2" key="1">
    <citation type="submission" date="2016-07" db="EMBL/GenBank/DDBJ databases">
        <title>Pervasive Adenine N6-methylation of Active Genes in Fungi.</title>
        <authorList>
            <consortium name="DOE Joint Genome Institute"/>
            <person name="Mondo S.J."/>
            <person name="Dannebaum R.O."/>
            <person name="Kuo R.C."/>
            <person name="Labutti K."/>
            <person name="Haridas S."/>
            <person name="Kuo A."/>
            <person name="Salamov A."/>
            <person name="Ahrendt S.R."/>
            <person name="Lipzen A."/>
            <person name="Sullivan W."/>
            <person name="Andreopoulos W.B."/>
            <person name="Clum A."/>
            <person name="Lindquist E."/>
            <person name="Daum C."/>
            <person name="Ramamoorthy G.K."/>
            <person name="Gryganskyi A."/>
            <person name="Culley D."/>
            <person name="Magnuson J.K."/>
            <person name="James T.Y."/>
            <person name="O'Malley M.A."/>
            <person name="Stajich J.E."/>
            <person name="Spatafora J.W."/>
            <person name="Visel A."/>
            <person name="Grigoriev I.V."/>
        </authorList>
    </citation>
    <scope>NUCLEOTIDE SEQUENCE [LARGE SCALE GENOMIC DNA]</scope>
    <source>
        <strain evidence="1 2">NRRL 2496</strain>
    </source>
</reference>
<evidence type="ECO:0000313" key="2">
    <source>
        <dbReference type="Proteomes" id="UP000242180"/>
    </source>
</evidence>
<name>A0A1X2GZM1_SYNRA</name>
<evidence type="ECO:0000313" key="1">
    <source>
        <dbReference type="EMBL" id="ORY89977.1"/>
    </source>
</evidence>
<dbReference type="OrthoDB" id="2267423at2759"/>
<sequence length="140" mass="15754">MPTMTMPLPIVAPCPQKPRCDMLQLRYFNTSQGEEQDSYDPAAVVCLHDEYVQDACQELRQILAQSTLLQENQLITRTHNPLPQDSSFMKSSSTTIIKHQASIRRPRSLTFLDRTTISTTTIAHTTTTTITTNTTTDPVN</sequence>
<protein>
    <submittedName>
        <fullName evidence="1">Uncharacterized protein</fullName>
    </submittedName>
</protein>
<dbReference type="Proteomes" id="UP000242180">
    <property type="component" value="Unassembled WGS sequence"/>
</dbReference>
<dbReference type="EMBL" id="MCGN01000013">
    <property type="protein sequence ID" value="ORY89977.1"/>
    <property type="molecule type" value="Genomic_DNA"/>
</dbReference>
<organism evidence="1 2">
    <name type="scientific">Syncephalastrum racemosum</name>
    <name type="common">Filamentous fungus</name>
    <dbReference type="NCBI Taxonomy" id="13706"/>
    <lineage>
        <taxon>Eukaryota</taxon>
        <taxon>Fungi</taxon>
        <taxon>Fungi incertae sedis</taxon>
        <taxon>Mucoromycota</taxon>
        <taxon>Mucoromycotina</taxon>
        <taxon>Mucoromycetes</taxon>
        <taxon>Mucorales</taxon>
        <taxon>Syncephalastraceae</taxon>
        <taxon>Syncephalastrum</taxon>
    </lineage>
</organism>